<dbReference type="PANTHER" id="PTHR13768">
    <property type="entry name" value="SOLUBLE NSF ATTACHMENT PROTEIN SNAP"/>
    <property type="match status" value="1"/>
</dbReference>
<feature type="compositionally biased region" description="Polar residues" evidence="12">
    <location>
        <begin position="477"/>
        <end position="486"/>
    </location>
</feature>
<dbReference type="Gene3D" id="1.25.40.10">
    <property type="entry name" value="Tetratricopeptide repeat domain"/>
    <property type="match status" value="1"/>
</dbReference>
<evidence type="ECO:0000256" key="12">
    <source>
        <dbReference type="SAM" id="MobiDB-lite"/>
    </source>
</evidence>
<comment type="similarity">
    <text evidence="3">Belongs to the MLF family.</text>
</comment>
<dbReference type="InterPro" id="IPR019376">
    <property type="entry name" value="Myeloid_leukemia_factor"/>
</dbReference>
<dbReference type="GO" id="GO:0019905">
    <property type="term" value="F:syntaxin binding"/>
    <property type="evidence" value="ECO:0007669"/>
    <property type="project" value="TreeGrafter"/>
</dbReference>
<dbReference type="GO" id="GO:0005774">
    <property type="term" value="C:vacuolar membrane"/>
    <property type="evidence" value="ECO:0007669"/>
    <property type="project" value="TreeGrafter"/>
</dbReference>
<dbReference type="Proteomes" id="UP000076502">
    <property type="component" value="Unassembled WGS sequence"/>
</dbReference>
<accession>A0A154PRI0</accession>
<dbReference type="CDD" id="cd15832">
    <property type="entry name" value="SNAP"/>
    <property type="match status" value="1"/>
</dbReference>
<comment type="subcellular location">
    <subcellularLocation>
        <location evidence="2">Cytoplasm</location>
    </subcellularLocation>
    <subcellularLocation>
        <location evidence="1">Membrane</location>
        <topology evidence="1">Peripheral membrane protein</topology>
    </subcellularLocation>
</comment>
<feature type="region of interest" description="Disordered" evidence="12">
    <location>
        <begin position="445"/>
        <end position="560"/>
    </location>
</feature>
<dbReference type="OrthoDB" id="8707547at2759"/>
<evidence type="ECO:0000256" key="3">
    <source>
        <dbReference type="ARBA" id="ARBA00008332"/>
    </source>
</evidence>
<feature type="compositionally biased region" description="Low complexity" evidence="12">
    <location>
        <begin position="512"/>
        <end position="532"/>
    </location>
</feature>
<comment type="similarity">
    <text evidence="4">Belongs to the SNAP family.</text>
</comment>
<organism evidence="13 14">
    <name type="scientific">Dufourea novaeangliae</name>
    <name type="common">Sweat bee</name>
    <dbReference type="NCBI Taxonomy" id="178035"/>
    <lineage>
        <taxon>Eukaryota</taxon>
        <taxon>Metazoa</taxon>
        <taxon>Ecdysozoa</taxon>
        <taxon>Arthropoda</taxon>
        <taxon>Hexapoda</taxon>
        <taxon>Insecta</taxon>
        <taxon>Pterygota</taxon>
        <taxon>Neoptera</taxon>
        <taxon>Endopterygota</taxon>
        <taxon>Hymenoptera</taxon>
        <taxon>Apocrita</taxon>
        <taxon>Aculeata</taxon>
        <taxon>Apoidea</taxon>
        <taxon>Anthophila</taxon>
        <taxon>Halictidae</taxon>
        <taxon>Rophitinae</taxon>
        <taxon>Dufourea</taxon>
    </lineage>
</organism>
<evidence type="ECO:0000256" key="9">
    <source>
        <dbReference type="ARBA" id="ARBA00022927"/>
    </source>
</evidence>
<dbReference type="Pfam" id="PF10248">
    <property type="entry name" value="Mlf1IP"/>
    <property type="match status" value="1"/>
</dbReference>
<dbReference type="InterPro" id="IPR000744">
    <property type="entry name" value="NSF_attach"/>
</dbReference>
<dbReference type="STRING" id="178035.A0A154PRI0"/>
<dbReference type="AlphaFoldDB" id="A0A154PRI0"/>
<feature type="region of interest" description="Disordered" evidence="12">
    <location>
        <begin position="369"/>
        <end position="389"/>
    </location>
</feature>
<reference evidence="13 14" key="1">
    <citation type="submission" date="2015-07" db="EMBL/GenBank/DDBJ databases">
        <title>The genome of Dufourea novaeangliae.</title>
        <authorList>
            <person name="Pan H."/>
            <person name="Kapheim K."/>
        </authorList>
    </citation>
    <scope>NUCLEOTIDE SEQUENCE [LARGE SCALE GENOMIC DNA]</scope>
    <source>
        <strain evidence="13">0120121106</strain>
        <tissue evidence="13">Whole body</tissue>
    </source>
</reference>
<evidence type="ECO:0000256" key="5">
    <source>
        <dbReference type="ARBA" id="ARBA00022448"/>
    </source>
</evidence>
<evidence type="ECO:0000313" key="14">
    <source>
        <dbReference type="Proteomes" id="UP000076502"/>
    </source>
</evidence>
<sequence length="560" mass="62456">MADSEQKAMQLLAEAEKKLSSKGFFGSLFGGSSRVEEAVECYQRAANMFKMAKKWSSAGSAFFEAAELHVKAGSRHDAAVNYVDAANCFKKSNINEAVSCLLKAIEIYTDMGRFTMAAKHHQSIAEMYETDAVDLERAVHHYEQAADYFRGEESNSSANKCLLKVAQYAAQLENYDKAIQIYEQVASASLESSLLKYSAKEYFFRAALCHLCVDILNAQHAIERYQEQYPAFQDSREYKLIKTLIEHLEEQHLEGFTEAVKEYDSISRSQMRSMRQMNDMMNSLFSDPFGIMGQNAITNGSHNVRNHHNDLQIMPFGFPPMPTFNMGGIFTDFDNMAPNAGCHSFTSRSVMTMASGPDGHPQVYQETMSTTTAPGGVKETKKTVSDSRTGVKKLAIGHHIGERAHIMEREHNLRSGEQEERQEFINLDEEEAETFNNEWESHTRHGVGAIGNSHYGGHGHRNRSDHRQLALPGPSGSRYSNSSRWTPSPRRGIKSPPTSKTHTSPHALSSDTSSRSKPATAKSTTATSTSTANVTPNRKREHTPDVKVCNKRHAVSDSNI</sequence>
<name>A0A154PRI0_DUFNO</name>
<keyword evidence="8" id="KW-0931">ER-Golgi transport</keyword>
<evidence type="ECO:0000256" key="10">
    <source>
        <dbReference type="ARBA" id="ARBA00023136"/>
    </source>
</evidence>
<dbReference type="Pfam" id="PF14938">
    <property type="entry name" value="SNAP"/>
    <property type="match status" value="1"/>
</dbReference>
<keyword evidence="14" id="KW-1185">Reference proteome</keyword>
<gene>
    <name evidence="13" type="ORF">WN55_06962</name>
</gene>
<evidence type="ECO:0000256" key="1">
    <source>
        <dbReference type="ARBA" id="ARBA00004170"/>
    </source>
</evidence>
<dbReference type="PRINTS" id="PR00448">
    <property type="entry name" value="NSFATTACHMNT"/>
</dbReference>
<dbReference type="FunFam" id="1.25.40.10:FF:000028">
    <property type="entry name" value="beta-soluble NSF attachment protein-like isoform X1"/>
    <property type="match status" value="1"/>
</dbReference>
<evidence type="ECO:0000313" key="13">
    <source>
        <dbReference type="EMBL" id="KZC14501.1"/>
    </source>
</evidence>
<evidence type="ECO:0000256" key="8">
    <source>
        <dbReference type="ARBA" id="ARBA00022892"/>
    </source>
</evidence>
<dbReference type="SUPFAM" id="SSF48452">
    <property type="entry name" value="TPR-like"/>
    <property type="match status" value="1"/>
</dbReference>
<keyword evidence="11" id="KW-0175">Coiled coil</keyword>
<evidence type="ECO:0000256" key="2">
    <source>
        <dbReference type="ARBA" id="ARBA00004496"/>
    </source>
</evidence>
<dbReference type="GO" id="GO:0031201">
    <property type="term" value="C:SNARE complex"/>
    <property type="evidence" value="ECO:0007669"/>
    <property type="project" value="TreeGrafter"/>
</dbReference>
<keyword evidence="6" id="KW-0963">Cytoplasm</keyword>
<keyword evidence="7" id="KW-0597">Phosphoprotein</keyword>
<dbReference type="InterPro" id="IPR011990">
    <property type="entry name" value="TPR-like_helical_dom_sf"/>
</dbReference>
<evidence type="ECO:0000256" key="11">
    <source>
        <dbReference type="SAM" id="Coils"/>
    </source>
</evidence>
<dbReference type="EMBL" id="KQ435078">
    <property type="protein sequence ID" value="KZC14501.1"/>
    <property type="molecule type" value="Genomic_DNA"/>
</dbReference>
<evidence type="ECO:0000256" key="4">
    <source>
        <dbReference type="ARBA" id="ARBA00010050"/>
    </source>
</evidence>
<proteinExistence type="inferred from homology"/>
<keyword evidence="10" id="KW-0472">Membrane</keyword>
<dbReference type="PANTHER" id="PTHR13768:SF8">
    <property type="entry name" value="ALPHA-SOLUBLE NSF ATTACHMENT PROTEIN"/>
    <property type="match status" value="1"/>
</dbReference>
<evidence type="ECO:0000256" key="6">
    <source>
        <dbReference type="ARBA" id="ARBA00022490"/>
    </source>
</evidence>
<dbReference type="GO" id="GO:0006886">
    <property type="term" value="P:intracellular protein transport"/>
    <property type="evidence" value="ECO:0007669"/>
    <property type="project" value="InterPro"/>
</dbReference>
<feature type="coiled-coil region" evidence="11">
    <location>
        <begin position="125"/>
        <end position="185"/>
    </location>
</feature>
<dbReference type="GO" id="GO:0035494">
    <property type="term" value="P:SNARE complex disassembly"/>
    <property type="evidence" value="ECO:0007669"/>
    <property type="project" value="TreeGrafter"/>
</dbReference>
<keyword evidence="9" id="KW-0653">Protein transport</keyword>
<keyword evidence="5" id="KW-0813">Transport</keyword>
<feature type="compositionally biased region" description="Polar residues" evidence="12">
    <location>
        <begin position="496"/>
        <end position="511"/>
    </location>
</feature>
<protein>
    <submittedName>
        <fullName evidence="13">Soluble NSF attachment protein</fullName>
    </submittedName>
</protein>
<dbReference type="GO" id="GO:0005483">
    <property type="term" value="F:soluble NSF attachment protein activity"/>
    <property type="evidence" value="ECO:0007669"/>
    <property type="project" value="TreeGrafter"/>
</dbReference>
<evidence type="ECO:0000256" key="7">
    <source>
        <dbReference type="ARBA" id="ARBA00022553"/>
    </source>
</evidence>